<feature type="binding site" evidence="6">
    <location>
        <position position="109"/>
    </location>
    <ligand>
        <name>Mg(2+)</name>
        <dbReference type="ChEBI" id="CHEBI:18420"/>
    </ligand>
</feature>
<keyword evidence="6" id="KW-0800">Toxin</keyword>
<evidence type="ECO:0000256" key="1">
    <source>
        <dbReference type="ARBA" id="ARBA00022649"/>
    </source>
</evidence>
<evidence type="ECO:0000259" key="7">
    <source>
        <dbReference type="Pfam" id="PF01850"/>
    </source>
</evidence>
<accession>A0A5R8NTY5</accession>
<dbReference type="GO" id="GO:0090729">
    <property type="term" value="F:toxin activity"/>
    <property type="evidence" value="ECO:0007669"/>
    <property type="project" value="UniProtKB-KW"/>
</dbReference>
<dbReference type="InterPro" id="IPR002716">
    <property type="entry name" value="PIN_dom"/>
</dbReference>
<proteinExistence type="inferred from homology"/>
<name>A0A5R8NTY5_9NOCA</name>
<evidence type="ECO:0000256" key="6">
    <source>
        <dbReference type="HAMAP-Rule" id="MF_00265"/>
    </source>
</evidence>
<evidence type="ECO:0000256" key="4">
    <source>
        <dbReference type="ARBA" id="ARBA00022801"/>
    </source>
</evidence>
<dbReference type="Pfam" id="PF01850">
    <property type="entry name" value="PIN"/>
    <property type="match status" value="1"/>
</dbReference>
<dbReference type="EMBL" id="VBUT01000003">
    <property type="protein sequence ID" value="TLF79167.1"/>
    <property type="molecule type" value="Genomic_DNA"/>
</dbReference>
<dbReference type="InterPro" id="IPR022907">
    <property type="entry name" value="VapC_family"/>
</dbReference>
<dbReference type="GO" id="GO:0016788">
    <property type="term" value="F:hydrolase activity, acting on ester bonds"/>
    <property type="evidence" value="ECO:0007669"/>
    <property type="project" value="InterPro"/>
</dbReference>
<dbReference type="InterPro" id="IPR029060">
    <property type="entry name" value="PIN-like_dom_sf"/>
</dbReference>
<comment type="function">
    <text evidence="6">Toxic component of a toxin-antitoxin (TA) system. An RNase.</text>
</comment>
<dbReference type="GO" id="GO:0000287">
    <property type="term" value="F:magnesium ion binding"/>
    <property type="evidence" value="ECO:0007669"/>
    <property type="project" value="UniProtKB-UniRule"/>
</dbReference>
<comment type="cofactor">
    <cofactor evidence="6">
        <name>Mg(2+)</name>
        <dbReference type="ChEBI" id="CHEBI:18420"/>
    </cofactor>
</comment>
<dbReference type="AlphaFoldDB" id="A0A5R8NTY5"/>
<feature type="binding site" evidence="6">
    <location>
        <position position="5"/>
    </location>
    <ligand>
        <name>Mg(2+)</name>
        <dbReference type="ChEBI" id="CHEBI:18420"/>
    </ligand>
</feature>
<dbReference type="RefSeq" id="WP_138447075.1">
    <property type="nucleotide sequence ID" value="NZ_VBUT01000003.1"/>
</dbReference>
<dbReference type="GO" id="GO:0045926">
    <property type="term" value="P:negative regulation of growth"/>
    <property type="evidence" value="ECO:0007669"/>
    <property type="project" value="UniProtKB-ARBA"/>
</dbReference>
<evidence type="ECO:0000313" key="8">
    <source>
        <dbReference type="EMBL" id="TLF79167.1"/>
    </source>
</evidence>
<dbReference type="GO" id="GO:0004540">
    <property type="term" value="F:RNA nuclease activity"/>
    <property type="evidence" value="ECO:0007669"/>
    <property type="project" value="InterPro"/>
</dbReference>
<evidence type="ECO:0000256" key="3">
    <source>
        <dbReference type="ARBA" id="ARBA00022723"/>
    </source>
</evidence>
<keyword evidence="4 6" id="KW-0378">Hydrolase</keyword>
<keyword evidence="1 6" id="KW-1277">Toxin-antitoxin system</keyword>
<organism evidence="8 9">
    <name type="scientific">Nocardia cyriacigeorgica</name>
    <dbReference type="NCBI Taxonomy" id="135487"/>
    <lineage>
        <taxon>Bacteria</taxon>
        <taxon>Bacillati</taxon>
        <taxon>Actinomycetota</taxon>
        <taxon>Actinomycetes</taxon>
        <taxon>Mycobacteriales</taxon>
        <taxon>Nocardiaceae</taxon>
        <taxon>Nocardia</taxon>
    </lineage>
</organism>
<comment type="similarity">
    <text evidence="6">Belongs to the PINc/VapC protein family.</text>
</comment>
<protein>
    <recommendedName>
        <fullName evidence="6">Ribonuclease VapC</fullName>
        <shortName evidence="6">RNase VapC</shortName>
        <ecNumber evidence="6">3.1.-.-</ecNumber>
    </recommendedName>
    <alternativeName>
        <fullName evidence="6">Toxin VapC</fullName>
    </alternativeName>
</protein>
<dbReference type="Gene3D" id="3.40.50.1010">
    <property type="entry name" value="5'-nuclease"/>
    <property type="match status" value="1"/>
</dbReference>
<dbReference type="SUPFAM" id="SSF88723">
    <property type="entry name" value="PIN domain-like"/>
    <property type="match status" value="1"/>
</dbReference>
<dbReference type="InterPro" id="IPR006226">
    <property type="entry name" value="Mtu_PIN"/>
</dbReference>
<keyword evidence="3 6" id="KW-0479">Metal-binding</keyword>
<reference evidence="8 9" key="1">
    <citation type="submission" date="2019-05" db="EMBL/GenBank/DDBJ databases">
        <title>Genomes sequences of two Nocardia cyriacigeorgica environmental isolates, type strains Nocardia asteroides ATCC 19247 and Nocardia cyriacigeorgica DSM 44484.</title>
        <authorList>
            <person name="Vautrin F."/>
            <person name="Bergeron E."/>
            <person name="Dubost A."/>
            <person name="Abrouk D."/>
            <person name="Rodriguez Nava V."/>
            <person name="Pujic P."/>
        </authorList>
    </citation>
    <scope>NUCLEOTIDE SEQUENCE [LARGE SCALE GENOMIC DNA]</scope>
    <source>
        <strain evidence="8 9">EML 446</strain>
    </source>
</reference>
<sequence length="145" mass="16106">MYLVDANILIYATDEQAPHHEQARDWLAEALAGPSQSVALPWPSLLAYLRITTNPRIYSPPAPITEVWDRITTFLAAPAAWTPAAGPRHQQLIDQLIGEARPTGNLIPDMHLAALAMEHGLTVVSTDSDFAKFINVRWLNPFRES</sequence>
<gene>
    <name evidence="6" type="primary">vapC</name>
    <name evidence="8" type="ORF">FEK34_07055</name>
</gene>
<keyword evidence="5 6" id="KW-0460">Magnesium</keyword>
<comment type="caution">
    <text evidence="8">The sequence shown here is derived from an EMBL/GenBank/DDBJ whole genome shotgun (WGS) entry which is preliminary data.</text>
</comment>
<dbReference type="NCBIfam" id="TIGR00028">
    <property type="entry name" value="Mtu_PIN_fam"/>
    <property type="match status" value="1"/>
</dbReference>
<dbReference type="EC" id="3.1.-.-" evidence="6"/>
<keyword evidence="2 6" id="KW-0540">Nuclease</keyword>
<evidence type="ECO:0000256" key="5">
    <source>
        <dbReference type="ARBA" id="ARBA00022842"/>
    </source>
</evidence>
<evidence type="ECO:0000256" key="2">
    <source>
        <dbReference type="ARBA" id="ARBA00022722"/>
    </source>
</evidence>
<feature type="domain" description="PIN" evidence="7">
    <location>
        <begin position="2"/>
        <end position="132"/>
    </location>
</feature>
<dbReference type="HAMAP" id="MF_00265">
    <property type="entry name" value="VapC_Nob1"/>
    <property type="match status" value="1"/>
</dbReference>
<dbReference type="Proteomes" id="UP000306378">
    <property type="component" value="Unassembled WGS sequence"/>
</dbReference>
<evidence type="ECO:0000313" key="9">
    <source>
        <dbReference type="Proteomes" id="UP000306378"/>
    </source>
</evidence>